<evidence type="ECO:0000313" key="10">
    <source>
        <dbReference type="Proteomes" id="UP000799437"/>
    </source>
</evidence>
<dbReference type="GO" id="GO:0005975">
    <property type="term" value="P:carbohydrate metabolic process"/>
    <property type="evidence" value="ECO:0007669"/>
    <property type="project" value="InterPro"/>
</dbReference>
<reference evidence="9" key="1">
    <citation type="journal article" date="2020" name="Stud. Mycol.">
        <title>101 Dothideomycetes genomes: a test case for predicting lifestyles and emergence of pathogens.</title>
        <authorList>
            <person name="Haridas S."/>
            <person name="Albert R."/>
            <person name="Binder M."/>
            <person name="Bloem J."/>
            <person name="Labutti K."/>
            <person name="Salamov A."/>
            <person name="Andreopoulos B."/>
            <person name="Baker S."/>
            <person name="Barry K."/>
            <person name="Bills G."/>
            <person name="Bluhm B."/>
            <person name="Cannon C."/>
            <person name="Castanera R."/>
            <person name="Culley D."/>
            <person name="Daum C."/>
            <person name="Ezra D."/>
            <person name="Gonzalez J."/>
            <person name="Henrissat B."/>
            <person name="Kuo A."/>
            <person name="Liang C."/>
            <person name="Lipzen A."/>
            <person name="Lutzoni F."/>
            <person name="Magnuson J."/>
            <person name="Mondo S."/>
            <person name="Nolan M."/>
            <person name="Ohm R."/>
            <person name="Pangilinan J."/>
            <person name="Park H.-J."/>
            <person name="Ramirez L."/>
            <person name="Alfaro M."/>
            <person name="Sun H."/>
            <person name="Tritt A."/>
            <person name="Yoshinaga Y."/>
            <person name="Zwiers L.-H."/>
            <person name="Turgeon B."/>
            <person name="Goodwin S."/>
            <person name="Spatafora J."/>
            <person name="Crous P."/>
            <person name="Grigoriev I."/>
        </authorList>
    </citation>
    <scope>NUCLEOTIDE SEQUENCE</scope>
    <source>
        <strain evidence="9">CBS 121739</strain>
    </source>
</reference>
<evidence type="ECO:0000256" key="8">
    <source>
        <dbReference type="SAM" id="SignalP"/>
    </source>
</evidence>
<dbReference type="CDD" id="cd18820">
    <property type="entry name" value="GH43_LbAraf43-like"/>
    <property type="match status" value="1"/>
</dbReference>
<dbReference type="PANTHER" id="PTHR43817:SF1">
    <property type="entry name" value="HYDROLASE, FAMILY 43, PUTATIVE (AFU_ORTHOLOGUE AFUA_3G01660)-RELATED"/>
    <property type="match status" value="1"/>
</dbReference>
<protein>
    <submittedName>
        <fullName evidence="9">Arabinofuranosidase</fullName>
    </submittedName>
</protein>
<dbReference type="Pfam" id="PF04616">
    <property type="entry name" value="Glyco_hydro_43"/>
    <property type="match status" value="1"/>
</dbReference>
<dbReference type="AlphaFoldDB" id="A0A6A6WGE8"/>
<feature type="site" description="Important for catalytic activity, responsible for pKa modulation of the active site Glu and correct orientation of both the proton donor and substrate" evidence="6">
    <location>
        <position position="141"/>
    </location>
</feature>
<sequence length="324" mass="35490">MRLLTLLSAICLSAISLVFAANYSDPLKPDLGSDPHIVVFDGYYYLTTTTYSNVQITRATTLEGLKDGETRTVFTPDDPSRSCELWAPELHYIHGRWYLYFSAGFCTTCCDTQRPHVLIGGATPFDTYTYLSTLTSEFGIDGTVLRFPDQLYFVWSCITSDLQGLCIAELLEPGTLGETHELSLPEADWETVGFGVNEGPAAMYHKGKTFLSFSASYCGTSSYQLGVLTYVGGDPLKKASWTKTGPFLQSANGNFGPGHNGFFQSPDGTQIWNVYHATANSNGACDRSRYTMAKIVKWDRNGQPIFGSPEPLGTVMQGPSGEPT</sequence>
<keyword evidence="10" id="KW-1185">Reference proteome</keyword>
<evidence type="ECO:0000256" key="7">
    <source>
        <dbReference type="RuleBase" id="RU361187"/>
    </source>
</evidence>
<evidence type="ECO:0000313" key="9">
    <source>
        <dbReference type="EMBL" id="KAF2761120.1"/>
    </source>
</evidence>
<dbReference type="Gene3D" id="2.115.10.20">
    <property type="entry name" value="Glycosyl hydrolase domain, family 43"/>
    <property type="match status" value="1"/>
</dbReference>
<keyword evidence="3 7" id="KW-0378">Hydrolase</keyword>
<dbReference type="InterPro" id="IPR023296">
    <property type="entry name" value="Glyco_hydro_beta-prop_sf"/>
</dbReference>
<gene>
    <name evidence="9" type="ORF">EJ05DRAFT_497679</name>
</gene>
<organism evidence="9 10">
    <name type="scientific">Pseudovirgaria hyperparasitica</name>
    <dbReference type="NCBI Taxonomy" id="470096"/>
    <lineage>
        <taxon>Eukaryota</taxon>
        <taxon>Fungi</taxon>
        <taxon>Dikarya</taxon>
        <taxon>Ascomycota</taxon>
        <taxon>Pezizomycotina</taxon>
        <taxon>Dothideomycetes</taxon>
        <taxon>Dothideomycetes incertae sedis</taxon>
        <taxon>Acrospermales</taxon>
        <taxon>Acrospermaceae</taxon>
        <taxon>Pseudovirgaria</taxon>
    </lineage>
</organism>
<evidence type="ECO:0000256" key="2">
    <source>
        <dbReference type="ARBA" id="ARBA00022729"/>
    </source>
</evidence>
<feature type="active site" description="Proton donor" evidence="5">
    <location>
        <position position="198"/>
    </location>
</feature>
<dbReference type="PANTHER" id="PTHR43817">
    <property type="entry name" value="GLYCOSYL HYDROLASE"/>
    <property type="match status" value="1"/>
</dbReference>
<evidence type="ECO:0000256" key="1">
    <source>
        <dbReference type="ARBA" id="ARBA00009865"/>
    </source>
</evidence>
<evidence type="ECO:0000256" key="5">
    <source>
        <dbReference type="PIRSR" id="PIRSR606710-1"/>
    </source>
</evidence>
<feature type="chain" id="PRO_5025671850" evidence="8">
    <location>
        <begin position="21"/>
        <end position="324"/>
    </location>
</feature>
<dbReference type="SUPFAM" id="SSF75005">
    <property type="entry name" value="Arabinanase/levansucrase/invertase"/>
    <property type="match status" value="1"/>
</dbReference>
<dbReference type="OrthoDB" id="272289at2759"/>
<evidence type="ECO:0000256" key="4">
    <source>
        <dbReference type="ARBA" id="ARBA00023295"/>
    </source>
</evidence>
<dbReference type="GeneID" id="54487624"/>
<evidence type="ECO:0000256" key="6">
    <source>
        <dbReference type="PIRSR" id="PIRSR606710-2"/>
    </source>
</evidence>
<name>A0A6A6WGE8_9PEZI</name>
<dbReference type="Proteomes" id="UP000799437">
    <property type="component" value="Unassembled WGS sequence"/>
</dbReference>
<dbReference type="GO" id="GO:0004553">
    <property type="term" value="F:hydrolase activity, hydrolyzing O-glycosyl compounds"/>
    <property type="evidence" value="ECO:0007669"/>
    <property type="project" value="InterPro"/>
</dbReference>
<keyword evidence="2 8" id="KW-0732">Signal</keyword>
<comment type="similarity">
    <text evidence="1 7">Belongs to the glycosyl hydrolase 43 family.</text>
</comment>
<dbReference type="EMBL" id="ML996567">
    <property type="protein sequence ID" value="KAF2761120.1"/>
    <property type="molecule type" value="Genomic_DNA"/>
</dbReference>
<evidence type="ECO:0000256" key="3">
    <source>
        <dbReference type="ARBA" id="ARBA00022801"/>
    </source>
</evidence>
<accession>A0A6A6WGE8</accession>
<feature type="active site" description="Proton acceptor" evidence="5">
    <location>
        <position position="34"/>
    </location>
</feature>
<feature type="signal peptide" evidence="8">
    <location>
        <begin position="1"/>
        <end position="20"/>
    </location>
</feature>
<proteinExistence type="inferred from homology"/>
<keyword evidence="4 7" id="KW-0326">Glycosidase</keyword>
<dbReference type="RefSeq" id="XP_033603571.1">
    <property type="nucleotide sequence ID" value="XM_033746570.1"/>
</dbReference>
<dbReference type="InterPro" id="IPR006710">
    <property type="entry name" value="Glyco_hydro_43"/>
</dbReference>